<dbReference type="SUPFAM" id="SSF103473">
    <property type="entry name" value="MFS general substrate transporter"/>
    <property type="match status" value="1"/>
</dbReference>
<feature type="transmembrane region" description="Helical" evidence="6">
    <location>
        <begin position="183"/>
        <end position="206"/>
    </location>
</feature>
<proteinExistence type="predicted"/>
<dbReference type="STRING" id="1314781.A0A165MNM2"/>
<dbReference type="GO" id="GO:0005886">
    <property type="term" value="C:plasma membrane"/>
    <property type="evidence" value="ECO:0007669"/>
    <property type="project" value="TreeGrafter"/>
</dbReference>
<keyword evidence="9" id="KW-1185">Reference proteome</keyword>
<evidence type="ECO:0000256" key="6">
    <source>
        <dbReference type="SAM" id="Phobius"/>
    </source>
</evidence>
<feature type="transmembrane region" description="Helical" evidence="6">
    <location>
        <begin position="286"/>
        <end position="305"/>
    </location>
</feature>
<dbReference type="Proteomes" id="UP000077266">
    <property type="component" value="Unassembled WGS sequence"/>
</dbReference>
<reference evidence="8 9" key="1">
    <citation type="journal article" date="2016" name="Mol. Biol. Evol.">
        <title>Comparative Genomics of Early-Diverging Mushroom-Forming Fungi Provides Insights into the Origins of Lignocellulose Decay Capabilities.</title>
        <authorList>
            <person name="Nagy L.G."/>
            <person name="Riley R."/>
            <person name="Tritt A."/>
            <person name="Adam C."/>
            <person name="Daum C."/>
            <person name="Floudas D."/>
            <person name="Sun H."/>
            <person name="Yadav J.S."/>
            <person name="Pangilinan J."/>
            <person name="Larsson K.H."/>
            <person name="Matsuura K."/>
            <person name="Barry K."/>
            <person name="Labutti K."/>
            <person name="Kuo R."/>
            <person name="Ohm R.A."/>
            <person name="Bhattacharya S.S."/>
            <person name="Shirouzu T."/>
            <person name="Yoshinaga Y."/>
            <person name="Martin F.M."/>
            <person name="Grigoriev I.V."/>
            <person name="Hibbett D.S."/>
        </authorList>
    </citation>
    <scope>NUCLEOTIDE SEQUENCE [LARGE SCALE GENOMIC DNA]</scope>
    <source>
        <strain evidence="8 9">HHB12029</strain>
    </source>
</reference>
<feature type="transmembrane region" description="Helical" evidence="6">
    <location>
        <begin position="368"/>
        <end position="387"/>
    </location>
</feature>
<feature type="domain" description="Major facilitator superfamily (MFS) profile" evidence="7">
    <location>
        <begin position="55"/>
        <end position="559"/>
    </location>
</feature>
<evidence type="ECO:0000313" key="9">
    <source>
        <dbReference type="Proteomes" id="UP000077266"/>
    </source>
</evidence>
<feature type="transmembrane region" description="Helical" evidence="6">
    <location>
        <begin position="457"/>
        <end position="478"/>
    </location>
</feature>
<feature type="transmembrane region" description="Helical" evidence="6">
    <location>
        <begin position="151"/>
        <end position="171"/>
    </location>
</feature>
<evidence type="ECO:0000256" key="4">
    <source>
        <dbReference type="ARBA" id="ARBA00023136"/>
    </source>
</evidence>
<feature type="transmembrane region" description="Helical" evidence="6">
    <location>
        <begin position="326"/>
        <end position="348"/>
    </location>
</feature>
<feature type="transmembrane region" description="Helical" evidence="6">
    <location>
        <begin position="425"/>
        <end position="445"/>
    </location>
</feature>
<feature type="region of interest" description="Disordered" evidence="5">
    <location>
        <begin position="1"/>
        <end position="32"/>
    </location>
</feature>
<feature type="transmembrane region" description="Helical" evidence="6">
    <location>
        <begin position="250"/>
        <end position="274"/>
    </location>
</feature>
<feature type="transmembrane region" description="Helical" evidence="6">
    <location>
        <begin position="53"/>
        <end position="83"/>
    </location>
</feature>
<feature type="transmembrane region" description="Helical" evidence="6">
    <location>
        <begin position="218"/>
        <end position="238"/>
    </location>
</feature>
<keyword evidence="2 6" id="KW-0812">Transmembrane</keyword>
<comment type="subcellular location">
    <subcellularLocation>
        <location evidence="1">Membrane</location>
        <topology evidence="1">Multi-pass membrane protein</topology>
    </subcellularLocation>
</comment>
<dbReference type="Pfam" id="PF07690">
    <property type="entry name" value="MFS_1"/>
    <property type="match status" value="1"/>
</dbReference>
<sequence>MSVEISEKAVPKDELRDDVDTPTTRSASVEGRPLERTDSYLDDTQVKLGWRSYAAVIVACFGYAQECLVYAVVAAGTIIAFIIRDLGDAPLAGWIIQARPGSGPLLMQSVLCPIVGRLSDVLDRKYLAAFPPLVAFAGCVLSAKATSMKDLVGGGILIGTTLSTGAIVQAIPAEVLPLKYRALANGFGGIAGSLGGLVSALSAGAVTNANPGGWRAVFWIQGALHLTSGLGLLLFYWPKPSDYPRMSVRAYLWACDPIGSLAFIGSTALILLALDWAGGAFPWHDPHVAVPLSVGLALLVAFALYEWKGRTDGLIAHVFFKRGANFPLALFAFAVEGWIFFSAVNSITPQVVLNLGFETTAWRISIRQLSYSVMILLGPLPLTLWATKARDLKSPLLATFALFLVVTICYATIKPSFNDAQIAYSIMSGLAQAGPLSLLIAVVQFTAPHTYLSTSTGIALSARAIGGAFGSAVLNAIINGHLSSHYAPTLIAAGADGAMIARISAGNFTDVPQAVVDASHNVYARAYNLAWASIAPFVVMAIVAVACLKGVSELMTEHVEATVEFVEDLALAEVVALEKGKTKH</sequence>
<organism evidence="8 9">
    <name type="scientific">Exidia glandulosa HHB12029</name>
    <dbReference type="NCBI Taxonomy" id="1314781"/>
    <lineage>
        <taxon>Eukaryota</taxon>
        <taxon>Fungi</taxon>
        <taxon>Dikarya</taxon>
        <taxon>Basidiomycota</taxon>
        <taxon>Agaricomycotina</taxon>
        <taxon>Agaricomycetes</taxon>
        <taxon>Auriculariales</taxon>
        <taxon>Exidiaceae</taxon>
        <taxon>Exidia</taxon>
    </lineage>
</organism>
<evidence type="ECO:0000256" key="2">
    <source>
        <dbReference type="ARBA" id="ARBA00022692"/>
    </source>
</evidence>
<dbReference type="InterPro" id="IPR020846">
    <property type="entry name" value="MFS_dom"/>
</dbReference>
<accession>A0A165MNM2</accession>
<dbReference type="AlphaFoldDB" id="A0A165MNM2"/>
<dbReference type="EMBL" id="KV425909">
    <property type="protein sequence ID" value="KZV99532.1"/>
    <property type="molecule type" value="Genomic_DNA"/>
</dbReference>
<name>A0A165MNM2_EXIGL</name>
<evidence type="ECO:0000256" key="3">
    <source>
        <dbReference type="ARBA" id="ARBA00022989"/>
    </source>
</evidence>
<evidence type="ECO:0000256" key="1">
    <source>
        <dbReference type="ARBA" id="ARBA00004141"/>
    </source>
</evidence>
<feature type="transmembrane region" description="Helical" evidence="6">
    <location>
        <begin position="529"/>
        <end position="548"/>
    </location>
</feature>
<dbReference type="InterPro" id="IPR011701">
    <property type="entry name" value="MFS"/>
</dbReference>
<dbReference type="GO" id="GO:0022857">
    <property type="term" value="F:transmembrane transporter activity"/>
    <property type="evidence" value="ECO:0007669"/>
    <property type="project" value="InterPro"/>
</dbReference>
<keyword evidence="4 6" id="KW-0472">Membrane</keyword>
<feature type="transmembrane region" description="Helical" evidence="6">
    <location>
        <begin position="394"/>
        <end position="413"/>
    </location>
</feature>
<evidence type="ECO:0000259" key="7">
    <source>
        <dbReference type="PROSITE" id="PS50850"/>
    </source>
</evidence>
<gene>
    <name evidence="8" type="ORF">EXIGLDRAFT_802560</name>
</gene>
<feature type="compositionally biased region" description="Basic and acidic residues" evidence="5">
    <location>
        <begin position="1"/>
        <end position="19"/>
    </location>
</feature>
<keyword evidence="3 6" id="KW-1133">Transmembrane helix</keyword>
<protein>
    <submittedName>
        <fullName evidence="8">MFS general substrate transporter</fullName>
    </submittedName>
</protein>
<dbReference type="InParanoid" id="A0A165MNM2"/>
<evidence type="ECO:0000256" key="5">
    <source>
        <dbReference type="SAM" id="MobiDB-lite"/>
    </source>
</evidence>
<dbReference type="InterPro" id="IPR036259">
    <property type="entry name" value="MFS_trans_sf"/>
</dbReference>
<dbReference type="Gene3D" id="1.20.1250.20">
    <property type="entry name" value="MFS general substrate transporter like domains"/>
    <property type="match status" value="1"/>
</dbReference>
<dbReference type="OrthoDB" id="2587356at2759"/>
<dbReference type="PROSITE" id="PS50850">
    <property type="entry name" value="MFS"/>
    <property type="match status" value="1"/>
</dbReference>
<dbReference type="PANTHER" id="PTHR23501:SF195">
    <property type="entry name" value="PEP5"/>
    <property type="match status" value="1"/>
</dbReference>
<dbReference type="PANTHER" id="PTHR23501">
    <property type="entry name" value="MAJOR FACILITATOR SUPERFAMILY"/>
    <property type="match status" value="1"/>
</dbReference>
<evidence type="ECO:0000313" key="8">
    <source>
        <dbReference type="EMBL" id="KZV99532.1"/>
    </source>
</evidence>